<sequence length="232" mass="25944">MKLIKAVVTLIRWTLKLILTGILLMLVAYFLASSNWLKADNKLALALNQGLVQVEAWLSKAGVLPKLAMTERKASQADTDDNQAQGARWPQNQARVYLELTDPKLKRACLVAMSAWNDTGAFKFVQTTDKDKAQIICRAISDSTNGAAGETETDLALPQKQLTHATVYLNKYYLFNPSYSYSWQRIINTAEHELGHAIGLRHTNEISVMQPTGSNYSIQPADVTKVRELYSR</sequence>
<dbReference type="SUPFAM" id="SSF55486">
    <property type="entry name" value="Metalloproteases ('zincins'), catalytic domain"/>
    <property type="match status" value="1"/>
</dbReference>
<dbReference type="PATRIC" id="fig|1423718.3.peg.2103"/>
<keyword evidence="1" id="KW-0645">Protease</keyword>
<dbReference type="GO" id="GO:0031012">
    <property type="term" value="C:extracellular matrix"/>
    <property type="evidence" value="ECO:0007669"/>
    <property type="project" value="InterPro"/>
</dbReference>
<dbReference type="InterPro" id="IPR024079">
    <property type="entry name" value="MetalloPept_cat_dom_sf"/>
</dbReference>
<feature type="transmembrane region" description="Helical" evidence="5">
    <location>
        <begin position="13"/>
        <end position="32"/>
    </location>
</feature>
<dbReference type="OrthoDB" id="2148705at2"/>
<dbReference type="Gene3D" id="3.40.390.10">
    <property type="entry name" value="Collagenase (Catalytic Domain)"/>
    <property type="match status" value="1"/>
</dbReference>
<evidence type="ECO:0000256" key="2">
    <source>
        <dbReference type="ARBA" id="ARBA00022723"/>
    </source>
</evidence>
<accession>A0A0R2AQ21</accession>
<dbReference type="Proteomes" id="UP000051008">
    <property type="component" value="Unassembled WGS sequence"/>
</dbReference>
<dbReference type="AlphaFoldDB" id="A0A0R2AQ21"/>
<dbReference type="EMBL" id="AYYP01000001">
    <property type="protein sequence ID" value="KRM66523.1"/>
    <property type="molecule type" value="Genomic_DNA"/>
</dbReference>
<dbReference type="GO" id="GO:0008270">
    <property type="term" value="F:zinc ion binding"/>
    <property type="evidence" value="ECO:0007669"/>
    <property type="project" value="InterPro"/>
</dbReference>
<evidence type="ECO:0000256" key="1">
    <source>
        <dbReference type="ARBA" id="ARBA00022670"/>
    </source>
</evidence>
<evidence type="ECO:0000256" key="5">
    <source>
        <dbReference type="SAM" id="Phobius"/>
    </source>
</evidence>
<dbReference type="InterPro" id="IPR001818">
    <property type="entry name" value="Pept_M10_metallopeptidase"/>
</dbReference>
<proteinExistence type="predicted"/>
<comment type="caution">
    <text evidence="7">The sequence shown here is derived from an EMBL/GenBank/DDBJ whole genome shotgun (WGS) entry which is preliminary data.</text>
</comment>
<feature type="domain" description="Peptidase M10 metallopeptidase" evidence="6">
    <location>
        <begin position="100"/>
        <end position="230"/>
    </location>
</feature>
<dbReference type="GO" id="GO:0006508">
    <property type="term" value="P:proteolysis"/>
    <property type="evidence" value="ECO:0007669"/>
    <property type="project" value="UniProtKB-KW"/>
</dbReference>
<protein>
    <submittedName>
        <fullName evidence="7">Peptidase M10A and M12B matrixin and adamalysin</fullName>
    </submittedName>
</protein>
<keyword evidence="5" id="KW-1133">Transmembrane helix</keyword>
<organism evidence="7 8">
    <name type="scientific">Ligilactobacillus agilis DSM 20509</name>
    <dbReference type="NCBI Taxonomy" id="1423718"/>
    <lineage>
        <taxon>Bacteria</taxon>
        <taxon>Bacillati</taxon>
        <taxon>Bacillota</taxon>
        <taxon>Bacilli</taxon>
        <taxon>Lactobacillales</taxon>
        <taxon>Lactobacillaceae</taxon>
        <taxon>Ligilactobacillus</taxon>
    </lineage>
</organism>
<reference evidence="7 8" key="1">
    <citation type="journal article" date="2015" name="Genome Announc.">
        <title>Expanding the biotechnology potential of lactobacilli through comparative genomics of 213 strains and associated genera.</title>
        <authorList>
            <person name="Sun Z."/>
            <person name="Harris H.M."/>
            <person name="McCann A."/>
            <person name="Guo C."/>
            <person name="Argimon S."/>
            <person name="Zhang W."/>
            <person name="Yang X."/>
            <person name="Jeffery I.B."/>
            <person name="Cooney J.C."/>
            <person name="Kagawa T.F."/>
            <person name="Liu W."/>
            <person name="Song Y."/>
            <person name="Salvetti E."/>
            <person name="Wrobel A."/>
            <person name="Rasinkangas P."/>
            <person name="Parkhill J."/>
            <person name="Rea M.C."/>
            <person name="O'Sullivan O."/>
            <person name="Ritari J."/>
            <person name="Douillard F.P."/>
            <person name="Paul Ross R."/>
            <person name="Yang R."/>
            <person name="Briner A.E."/>
            <person name="Felis G.E."/>
            <person name="de Vos W.M."/>
            <person name="Barrangou R."/>
            <person name="Klaenhammer T.R."/>
            <person name="Caufield P.W."/>
            <person name="Cui Y."/>
            <person name="Zhang H."/>
            <person name="O'Toole P.W."/>
        </authorList>
    </citation>
    <scope>NUCLEOTIDE SEQUENCE [LARGE SCALE GENOMIC DNA]</scope>
    <source>
        <strain evidence="7 8">DSM 20509</strain>
    </source>
</reference>
<dbReference type="Pfam" id="PF00413">
    <property type="entry name" value="Peptidase_M10"/>
    <property type="match status" value="1"/>
</dbReference>
<dbReference type="GO" id="GO:0004222">
    <property type="term" value="F:metalloendopeptidase activity"/>
    <property type="evidence" value="ECO:0007669"/>
    <property type="project" value="InterPro"/>
</dbReference>
<evidence type="ECO:0000313" key="7">
    <source>
        <dbReference type="EMBL" id="KRM66523.1"/>
    </source>
</evidence>
<evidence type="ECO:0000256" key="4">
    <source>
        <dbReference type="ARBA" id="ARBA00022833"/>
    </source>
</evidence>
<evidence type="ECO:0000259" key="6">
    <source>
        <dbReference type="Pfam" id="PF00413"/>
    </source>
</evidence>
<dbReference type="CDD" id="cd04268">
    <property type="entry name" value="ZnMc_MMP_like"/>
    <property type="match status" value="1"/>
</dbReference>
<evidence type="ECO:0000313" key="8">
    <source>
        <dbReference type="Proteomes" id="UP000051008"/>
    </source>
</evidence>
<name>A0A0R2AQ21_9LACO</name>
<keyword evidence="8" id="KW-1185">Reference proteome</keyword>
<keyword evidence="2" id="KW-0479">Metal-binding</keyword>
<dbReference type="RefSeq" id="WP_056975620.1">
    <property type="nucleotide sequence ID" value="NZ_AYYP01000001.1"/>
</dbReference>
<dbReference type="GeneID" id="75138294"/>
<keyword evidence="5" id="KW-0812">Transmembrane</keyword>
<evidence type="ECO:0000256" key="3">
    <source>
        <dbReference type="ARBA" id="ARBA00022801"/>
    </source>
</evidence>
<keyword evidence="5" id="KW-0472">Membrane</keyword>
<gene>
    <name evidence="7" type="ORF">FC14_GL002029</name>
</gene>
<keyword evidence="4" id="KW-0862">Zinc</keyword>
<keyword evidence="3" id="KW-0378">Hydrolase</keyword>